<dbReference type="Pfam" id="PF00561">
    <property type="entry name" value="Abhydrolase_1"/>
    <property type="match status" value="1"/>
</dbReference>
<dbReference type="PANTHER" id="PTHR43433:SF10">
    <property type="entry name" value="AB HYDROLASE-1 DOMAIN-CONTAINING PROTEIN"/>
    <property type="match status" value="1"/>
</dbReference>
<dbReference type="InterPro" id="IPR000073">
    <property type="entry name" value="AB_hydrolase_1"/>
</dbReference>
<reference evidence="2" key="1">
    <citation type="submission" date="2022-11" db="EMBL/GenBank/DDBJ databases">
        <authorList>
            <person name="Scott C."/>
            <person name="Bruce N."/>
        </authorList>
    </citation>
    <scope>NUCLEOTIDE SEQUENCE</scope>
</reference>
<sequence length="306" mass="33853">MPDLTNTLQVPHLGGINVGYRLSSSSLDKNKPTLVLFNPFTATVDYYLPEFNDETFCRAANLVAVEPLGHGRTRARKTESFTYWDTAIATLQLLDALGVDQFFALGTSQGGFIAVRLALIAPERVKGVIPIGSSMDSESPRSRELGCWDGPGACSGLVTLAGDFNPVPEFEPGDNYYDFLMEIGFGKHIDQETRDFWARTIKSNYSGDEGKRRICMAAVTLAGRDGLHERLPYVKAPVVWFQGTDDVVFSFKQAQADITLFKNSVEARLVACEGGVHFLSRTHGDRIRREVAEFITKWTGNSRSNL</sequence>
<evidence type="ECO:0000259" key="1">
    <source>
        <dbReference type="Pfam" id="PF00561"/>
    </source>
</evidence>
<dbReference type="Proteomes" id="UP000838763">
    <property type="component" value="Unassembled WGS sequence"/>
</dbReference>
<feature type="domain" description="AB hydrolase-1" evidence="1">
    <location>
        <begin position="59"/>
        <end position="144"/>
    </location>
</feature>
<accession>A0A9P1H008</accession>
<dbReference type="AlphaFoldDB" id="A0A9P1H008"/>
<name>A0A9P1H008_9PEZI</name>
<dbReference type="OrthoDB" id="19657at2759"/>
<dbReference type="EMBL" id="CALLCH030000008">
    <property type="protein sequence ID" value="CAI4213457.1"/>
    <property type="molecule type" value="Genomic_DNA"/>
</dbReference>
<comment type="caution">
    <text evidence="2">The sequence shown here is derived from an EMBL/GenBank/DDBJ whole genome shotgun (WGS) entry which is preliminary data.</text>
</comment>
<dbReference type="PANTHER" id="PTHR43433">
    <property type="entry name" value="HYDROLASE, ALPHA/BETA FOLD FAMILY PROTEIN"/>
    <property type="match status" value="1"/>
</dbReference>
<dbReference type="InterPro" id="IPR050471">
    <property type="entry name" value="AB_hydrolase"/>
</dbReference>
<evidence type="ECO:0000313" key="2">
    <source>
        <dbReference type="EMBL" id="CAI4213457.1"/>
    </source>
</evidence>
<protein>
    <recommendedName>
        <fullName evidence="1">AB hydrolase-1 domain-containing protein</fullName>
    </recommendedName>
</protein>
<organism evidence="2 3">
    <name type="scientific">Parascedosporium putredinis</name>
    <dbReference type="NCBI Taxonomy" id="1442378"/>
    <lineage>
        <taxon>Eukaryota</taxon>
        <taxon>Fungi</taxon>
        <taxon>Dikarya</taxon>
        <taxon>Ascomycota</taxon>
        <taxon>Pezizomycotina</taxon>
        <taxon>Sordariomycetes</taxon>
        <taxon>Hypocreomycetidae</taxon>
        <taxon>Microascales</taxon>
        <taxon>Microascaceae</taxon>
        <taxon>Parascedosporium</taxon>
    </lineage>
</organism>
<gene>
    <name evidence="2" type="ORF">PPNO1_LOCUS3204</name>
</gene>
<dbReference type="InterPro" id="IPR029058">
    <property type="entry name" value="AB_hydrolase_fold"/>
</dbReference>
<keyword evidence="3" id="KW-1185">Reference proteome</keyword>
<evidence type="ECO:0000313" key="3">
    <source>
        <dbReference type="Proteomes" id="UP000838763"/>
    </source>
</evidence>
<dbReference type="Gene3D" id="3.40.50.1820">
    <property type="entry name" value="alpha/beta hydrolase"/>
    <property type="match status" value="1"/>
</dbReference>
<dbReference type="SUPFAM" id="SSF53474">
    <property type="entry name" value="alpha/beta-Hydrolases"/>
    <property type="match status" value="1"/>
</dbReference>
<proteinExistence type="predicted"/>